<keyword evidence="2" id="KW-1185">Reference proteome</keyword>
<organism evidence="1 2">
    <name type="scientific">Aldrovandia affinis</name>
    <dbReference type="NCBI Taxonomy" id="143900"/>
    <lineage>
        <taxon>Eukaryota</taxon>
        <taxon>Metazoa</taxon>
        <taxon>Chordata</taxon>
        <taxon>Craniata</taxon>
        <taxon>Vertebrata</taxon>
        <taxon>Euteleostomi</taxon>
        <taxon>Actinopterygii</taxon>
        <taxon>Neopterygii</taxon>
        <taxon>Teleostei</taxon>
        <taxon>Notacanthiformes</taxon>
        <taxon>Halosauridae</taxon>
        <taxon>Aldrovandia</taxon>
    </lineage>
</organism>
<name>A0AAD7WEZ9_9TELE</name>
<comment type="caution">
    <text evidence="1">The sequence shown here is derived from an EMBL/GenBank/DDBJ whole genome shotgun (WGS) entry which is preliminary data.</text>
</comment>
<accession>A0AAD7WEZ9</accession>
<dbReference type="Proteomes" id="UP001221898">
    <property type="component" value="Unassembled WGS sequence"/>
</dbReference>
<gene>
    <name evidence="1" type="ORF">AAFF_G00047700</name>
</gene>
<proteinExistence type="predicted"/>
<evidence type="ECO:0000313" key="2">
    <source>
        <dbReference type="Proteomes" id="UP001221898"/>
    </source>
</evidence>
<sequence length="160" mass="17151">MNHVFPLTRRDGALLQRAHGNRAGSACVLGSAPQKPGVAELSLSARALFLLCSPTTPALCNLPAFSRSLWARSSGRRFLRTPAVRPRRCGGGVAEGRYDGPVEPCRHVTGKISAVRAKPGVRLSLPEAPSFHSFCIAGRANPPIAAGFVSLRLRAYWQPK</sequence>
<evidence type="ECO:0000313" key="1">
    <source>
        <dbReference type="EMBL" id="KAJ8394363.1"/>
    </source>
</evidence>
<dbReference type="EMBL" id="JAINUG010000127">
    <property type="protein sequence ID" value="KAJ8394363.1"/>
    <property type="molecule type" value="Genomic_DNA"/>
</dbReference>
<dbReference type="AlphaFoldDB" id="A0AAD7WEZ9"/>
<reference evidence="1" key="1">
    <citation type="journal article" date="2023" name="Science">
        <title>Genome structures resolve the early diversification of teleost fishes.</title>
        <authorList>
            <person name="Parey E."/>
            <person name="Louis A."/>
            <person name="Montfort J."/>
            <person name="Bouchez O."/>
            <person name="Roques C."/>
            <person name="Iampietro C."/>
            <person name="Lluch J."/>
            <person name="Castinel A."/>
            <person name="Donnadieu C."/>
            <person name="Desvignes T."/>
            <person name="Floi Bucao C."/>
            <person name="Jouanno E."/>
            <person name="Wen M."/>
            <person name="Mejri S."/>
            <person name="Dirks R."/>
            <person name="Jansen H."/>
            <person name="Henkel C."/>
            <person name="Chen W.J."/>
            <person name="Zahm M."/>
            <person name="Cabau C."/>
            <person name="Klopp C."/>
            <person name="Thompson A.W."/>
            <person name="Robinson-Rechavi M."/>
            <person name="Braasch I."/>
            <person name="Lecointre G."/>
            <person name="Bobe J."/>
            <person name="Postlethwait J.H."/>
            <person name="Berthelot C."/>
            <person name="Roest Crollius H."/>
            <person name="Guiguen Y."/>
        </authorList>
    </citation>
    <scope>NUCLEOTIDE SEQUENCE</scope>
    <source>
        <strain evidence="1">NC1722</strain>
    </source>
</reference>
<protein>
    <submittedName>
        <fullName evidence="1">Uncharacterized protein</fullName>
    </submittedName>
</protein>